<gene>
    <name evidence="1" type="ORF">NM688_g264</name>
</gene>
<evidence type="ECO:0000313" key="1">
    <source>
        <dbReference type="EMBL" id="KAJ3559563.1"/>
    </source>
</evidence>
<dbReference type="EMBL" id="JANHOG010000019">
    <property type="protein sequence ID" value="KAJ3559563.1"/>
    <property type="molecule type" value="Genomic_DNA"/>
</dbReference>
<reference evidence="1" key="1">
    <citation type="submission" date="2022-07" db="EMBL/GenBank/DDBJ databases">
        <title>Genome Sequence of Phlebia brevispora.</title>
        <authorList>
            <person name="Buettner E."/>
        </authorList>
    </citation>
    <scope>NUCLEOTIDE SEQUENCE</scope>
    <source>
        <strain evidence="1">MPL23</strain>
    </source>
</reference>
<comment type="caution">
    <text evidence="1">The sequence shown here is derived from an EMBL/GenBank/DDBJ whole genome shotgun (WGS) entry which is preliminary data.</text>
</comment>
<protein>
    <submittedName>
        <fullName evidence="1">Uncharacterized protein</fullName>
    </submittedName>
</protein>
<proteinExistence type="predicted"/>
<evidence type="ECO:0000313" key="2">
    <source>
        <dbReference type="Proteomes" id="UP001148662"/>
    </source>
</evidence>
<sequence>MSDPSYPAYPILAFLASALVLVPLPWHLQAWNAGTCLYMIWTSISCFNLALNSVLWHDNAINFAPVWCDISSRVIVAMAVALPAASLCIMRRLYKIASVQIAGISYAEKRKAVMIDLSIGLGIPVLQIVMQYIVSGHRFDIFEDVGCFPFTYNTPVAYPLSLTWPLVIGLVTAIYCVLILRAFFKRRVQFSEYLSLNSGLTANRYFRLMALATVELFCTVPVAAYGLYLNIGLSQIQPWISWSDTHFNYSQVDQYPAILWRMDRQTVIGMEMTRASPVICAFIFFAFFGFADEAHRNYRKAYHAVVGFLRLPTFKWRRSQRSGSEVAGVLPVFQPMPYAPKPSPTTSSIELKSSRPDSFDDVSY</sequence>
<keyword evidence="2" id="KW-1185">Reference proteome</keyword>
<dbReference type="Proteomes" id="UP001148662">
    <property type="component" value="Unassembled WGS sequence"/>
</dbReference>
<name>A0ACC1TEU3_9APHY</name>
<accession>A0ACC1TEU3</accession>
<organism evidence="1 2">
    <name type="scientific">Phlebia brevispora</name>
    <dbReference type="NCBI Taxonomy" id="194682"/>
    <lineage>
        <taxon>Eukaryota</taxon>
        <taxon>Fungi</taxon>
        <taxon>Dikarya</taxon>
        <taxon>Basidiomycota</taxon>
        <taxon>Agaricomycotina</taxon>
        <taxon>Agaricomycetes</taxon>
        <taxon>Polyporales</taxon>
        <taxon>Meruliaceae</taxon>
        <taxon>Phlebia</taxon>
    </lineage>
</organism>